<evidence type="ECO:0000256" key="7">
    <source>
        <dbReference type="ARBA" id="ARBA00023159"/>
    </source>
</evidence>
<keyword evidence="5 9" id="KW-0805">Transcription regulation</keyword>
<evidence type="ECO:0000256" key="9">
    <source>
        <dbReference type="PIRNR" id="PIRNR006171"/>
    </source>
</evidence>
<feature type="domain" description="Response regulatory" evidence="11">
    <location>
        <begin position="5"/>
        <end position="121"/>
    </location>
</feature>
<gene>
    <name evidence="12" type="ORF">skT53_13900</name>
</gene>
<keyword evidence="2 9" id="KW-0963">Cytoplasm</keyword>
<keyword evidence="3 10" id="KW-0597">Phosphoprotein</keyword>
<dbReference type="SMART" id="SM00448">
    <property type="entry name" value="REC"/>
    <property type="match status" value="1"/>
</dbReference>
<dbReference type="SUPFAM" id="SSF52172">
    <property type="entry name" value="CheY-like"/>
    <property type="match status" value="1"/>
</dbReference>
<dbReference type="InterPro" id="IPR005471">
    <property type="entry name" value="Tscrpt_reg_IclR_N"/>
</dbReference>
<comment type="subcellular location">
    <subcellularLocation>
        <location evidence="1 9">Cytoplasm</location>
    </subcellularLocation>
</comment>
<keyword evidence="13" id="KW-1185">Reference proteome</keyword>
<dbReference type="GO" id="GO:0005737">
    <property type="term" value="C:cytoplasm"/>
    <property type="evidence" value="ECO:0007669"/>
    <property type="project" value="UniProtKB-SubCell"/>
</dbReference>
<dbReference type="PIRSF" id="PIRSF006171">
    <property type="entry name" value="RR_citrat_malat"/>
    <property type="match status" value="1"/>
</dbReference>
<protein>
    <recommendedName>
        <fullName evidence="9">Transcriptional regulatory protein</fullName>
    </recommendedName>
</protein>
<dbReference type="InterPro" id="IPR001789">
    <property type="entry name" value="Sig_transdc_resp-reg_receiver"/>
</dbReference>
<feature type="modified residue" description="4-aspartylphosphate" evidence="10">
    <location>
        <position position="56"/>
    </location>
</feature>
<dbReference type="Gene3D" id="3.40.50.2300">
    <property type="match status" value="1"/>
</dbReference>
<reference evidence="12 13" key="1">
    <citation type="submission" date="2020-08" db="EMBL/GenBank/DDBJ databases">
        <title>Complete Genome Sequence of Effusibacillus dendaii Strain skT53, Isolated from Farmland soil.</title>
        <authorList>
            <person name="Konishi T."/>
            <person name="Kawasaki H."/>
        </authorList>
    </citation>
    <scope>NUCLEOTIDE SEQUENCE [LARGE SCALE GENOMIC DNA]</scope>
    <source>
        <strain evidence="13">skT53</strain>
    </source>
</reference>
<keyword evidence="7 9" id="KW-0010">Activator</keyword>
<evidence type="ECO:0000256" key="4">
    <source>
        <dbReference type="ARBA" id="ARBA00023012"/>
    </source>
</evidence>
<dbReference type="InterPro" id="IPR036390">
    <property type="entry name" value="WH_DNA-bd_sf"/>
</dbReference>
<dbReference type="GO" id="GO:0003677">
    <property type="term" value="F:DNA binding"/>
    <property type="evidence" value="ECO:0007669"/>
    <property type="project" value="UniProtKB-KW"/>
</dbReference>
<evidence type="ECO:0000313" key="13">
    <source>
        <dbReference type="Proteomes" id="UP000593802"/>
    </source>
</evidence>
<evidence type="ECO:0000256" key="10">
    <source>
        <dbReference type="PROSITE-ProRule" id="PRU00169"/>
    </source>
</evidence>
<dbReference type="PANTHER" id="PTHR45526:SF1">
    <property type="entry name" value="TRANSCRIPTIONAL REGULATORY PROTEIN DCUR-RELATED"/>
    <property type="match status" value="1"/>
</dbReference>
<dbReference type="InterPro" id="IPR011006">
    <property type="entry name" value="CheY-like_superfamily"/>
</dbReference>
<dbReference type="KEGG" id="eff:skT53_13900"/>
<dbReference type="EMBL" id="AP023366">
    <property type="protein sequence ID" value="BCJ86405.1"/>
    <property type="molecule type" value="Genomic_DNA"/>
</dbReference>
<dbReference type="PROSITE" id="PS50110">
    <property type="entry name" value="RESPONSE_REGULATORY"/>
    <property type="match status" value="1"/>
</dbReference>
<dbReference type="Pfam" id="PF09339">
    <property type="entry name" value="HTH_IclR"/>
    <property type="match status" value="1"/>
</dbReference>
<evidence type="ECO:0000256" key="5">
    <source>
        <dbReference type="ARBA" id="ARBA00023015"/>
    </source>
</evidence>
<dbReference type="SUPFAM" id="SSF46785">
    <property type="entry name" value="Winged helix' DNA-binding domain"/>
    <property type="match status" value="1"/>
</dbReference>
<dbReference type="PANTHER" id="PTHR45526">
    <property type="entry name" value="TRANSCRIPTIONAL REGULATORY PROTEIN DPIA"/>
    <property type="match status" value="1"/>
</dbReference>
<name>A0A7I8D8J9_9BACL</name>
<keyword evidence="4 9" id="KW-0902">Two-component regulatory system</keyword>
<dbReference type="RefSeq" id="WP_200760412.1">
    <property type="nucleotide sequence ID" value="NZ_AP023366.1"/>
</dbReference>
<organism evidence="12 13">
    <name type="scientific">Effusibacillus dendaii</name>
    <dbReference type="NCBI Taxonomy" id="2743772"/>
    <lineage>
        <taxon>Bacteria</taxon>
        <taxon>Bacillati</taxon>
        <taxon>Bacillota</taxon>
        <taxon>Bacilli</taxon>
        <taxon>Bacillales</taxon>
        <taxon>Alicyclobacillaceae</taxon>
        <taxon>Effusibacillus</taxon>
    </lineage>
</organism>
<dbReference type="InterPro" id="IPR051271">
    <property type="entry name" value="2C-system_Tx_regulators"/>
</dbReference>
<evidence type="ECO:0000256" key="8">
    <source>
        <dbReference type="ARBA" id="ARBA00023163"/>
    </source>
</evidence>
<keyword evidence="6 9" id="KW-0238">DNA-binding</keyword>
<evidence type="ECO:0000256" key="6">
    <source>
        <dbReference type="ARBA" id="ARBA00023125"/>
    </source>
</evidence>
<evidence type="ECO:0000256" key="3">
    <source>
        <dbReference type="ARBA" id="ARBA00022553"/>
    </source>
</evidence>
<dbReference type="InterPro" id="IPR024187">
    <property type="entry name" value="Sig_transdc_resp-reg_cit/mal"/>
</dbReference>
<dbReference type="AlphaFoldDB" id="A0A7I8D8J9"/>
<evidence type="ECO:0000313" key="12">
    <source>
        <dbReference type="EMBL" id="BCJ86405.1"/>
    </source>
</evidence>
<keyword evidence="8 9" id="KW-0804">Transcription</keyword>
<dbReference type="Pfam" id="PF00072">
    <property type="entry name" value="Response_reg"/>
    <property type="match status" value="1"/>
</dbReference>
<evidence type="ECO:0000259" key="11">
    <source>
        <dbReference type="PROSITE" id="PS50110"/>
    </source>
</evidence>
<accession>A0A7I8D8J9</accession>
<dbReference type="GO" id="GO:0000156">
    <property type="term" value="F:phosphorelay response regulator activity"/>
    <property type="evidence" value="ECO:0007669"/>
    <property type="project" value="TreeGrafter"/>
</dbReference>
<sequence>MKPIRLVIVEDDPMVMEVNSEFVSRIDGFELAGKACNGSDALQLITNIQPDLVLLDYFLPDTDGFSLLKEIRQQELSLDVIFLTANRSAEHVQQILRLGAVDYIFKPFRFERFRTALEQYRTLVEKLNSTEQLEQSDLDLLIGMRRDSKNTPPKILPKGLNDHTLQQIIQFLQTQTEFLSAEDVAAGTGLARVTVRRYLEYLQTKGRVQLDIQYGSIGRPVNLYKMQTSSLNKQTFE</sequence>
<dbReference type="Proteomes" id="UP000593802">
    <property type="component" value="Chromosome"/>
</dbReference>
<proteinExistence type="predicted"/>
<dbReference type="CDD" id="cd19925">
    <property type="entry name" value="REC_citrate_TCS"/>
    <property type="match status" value="1"/>
</dbReference>
<evidence type="ECO:0000256" key="1">
    <source>
        <dbReference type="ARBA" id="ARBA00004496"/>
    </source>
</evidence>
<dbReference type="GO" id="GO:0003700">
    <property type="term" value="F:DNA-binding transcription factor activity"/>
    <property type="evidence" value="ECO:0007669"/>
    <property type="project" value="InterPro"/>
</dbReference>
<evidence type="ECO:0000256" key="2">
    <source>
        <dbReference type="ARBA" id="ARBA00022490"/>
    </source>
</evidence>